<evidence type="ECO:0000256" key="2">
    <source>
        <dbReference type="SAM" id="SignalP"/>
    </source>
</evidence>
<dbReference type="STRING" id="693979.Bache_1008"/>
<gene>
    <name evidence="4" type="ordered locus">Bache_1008</name>
</gene>
<feature type="domain" description="ABC transporter substrate-binding protein PnrA-like" evidence="3">
    <location>
        <begin position="42"/>
        <end position="328"/>
    </location>
</feature>
<protein>
    <submittedName>
        <fullName evidence="4">Basic membrane lipoprotein</fullName>
    </submittedName>
</protein>
<dbReference type="PROSITE" id="PS51257">
    <property type="entry name" value="PROKAR_LIPOPROTEIN"/>
    <property type="match status" value="1"/>
</dbReference>
<reference evidence="4 5" key="2">
    <citation type="journal article" date="2011" name="Stand. Genomic Sci.">
        <title>Complete genome sequence of Bacteroides helcogenes type strain (P 36-108).</title>
        <authorList>
            <person name="Pati A."/>
            <person name="Gronow S."/>
            <person name="Zeytun A."/>
            <person name="Lapidus A."/>
            <person name="Nolan M."/>
            <person name="Hammon N."/>
            <person name="Deshpande S."/>
            <person name="Cheng J.F."/>
            <person name="Tapia R."/>
            <person name="Han C."/>
            <person name="Goodwin L."/>
            <person name="Pitluck S."/>
            <person name="Liolios K."/>
            <person name="Pagani I."/>
            <person name="Ivanova N."/>
            <person name="Mavromatis K."/>
            <person name="Chen A."/>
            <person name="Palaniappan K."/>
            <person name="Land M."/>
            <person name="Hauser L."/>
            <person name="Chang Y.J."/>
            <person name="Jeffries C.D."/>
            <person name="Detter J.C."/>
            <person name="Brambilla E."/>
            <person name="Rohde M."/>
            <person name="Goker M."/>
            <person name="Woyke T."/>
            <person name="Bristow J."/>
            <person name="Eisen J.A."/>
            <person name="Markowitz V."/>
            <person name="Hugenholtz P."/>
            <person name="Kyrpides N.C."/>
            <person name="Klenk H.P."/>
            <person name="Lucas S."/>
        </authorList>
    </citation>
    <scope>NUCLEOTIDE SEQUENCE [LARGE SCALE GENOMIC DNA]</scope>
    <source>
        <strain evidence="5">ATCC 35417 / DSM 20613 / JCM 6297 / CCUG 15421 / P 36-108</strain>
    </source>
</reference>
<dbReference type="HOGENOM" id="CLU_794206_0_0_10"/>
<dbReference type="eggNOG" id="COG1744">
    <property type="taxonomic scope" value="Bacteria"/>
</dbReference>
<dbReference type="EMBL" id="CP002352">
    <property type="protein sequence ID" value="ADV43019.1"/>
    <property type="molecule type" value="Genomic_DNA"/>
</dbReference>
<dbReference type="Gene3D" id="3.40.50.2300">
    <property type="match status" value="2"/>
</dbReference>
<dbReference type="AlphaFoldDB" id="E6SR75"/>
<dbReference type="KEGG" id="bhl:Bache_1008"/>
<sequence length="347" mass="38597">MRIFRCQSIIAVIGLGLMLVSCSHDADEFPANNLPCLTLITSTGGMGDNGYNDLIFDGIMEFATKNEVTLSIISPKDKLEAQTAVSDWCDENTDSKQSLLVLASSEYESLLDGNFSELKASKSILLFESERKDLPGNVFTFNIRRYGASFLCGRMAAECPQAFVLAACPSDATLQPAIDGFLQGYAKEEGRTADVSYLADDAIGFNSPEKAYLLTKELPWNAFVFPLAGGSNSGVYKYVRENMFSGMLIAGMDVDCSAYSTRTPFSLTLKIDRMLNTFLNDWLAGNTKEQHWEGGLAEGFADVTVNAAFFDKCLSWEDYYDSQDYWQKAYDTSYQEALEAERRYYEK</sequence>
<dbReference type="PATRIC" id="fig|693979.3.peg.1074"/>
<dbReference type="Proteomes" id="UP000008630">
    <property type="component" value="Chromosome"/>
</dbReference>
<feature type="chain" id="PRO_5003209328" evidence="2">
    <location>
        <begin position="27"/>
        <end position="347"/>
    </location>
</feature>
<dbReference type="OrthoDB" id="1031481at2"/>
<keyword evidence="4" id="KW-0449">Lipoprotein</keyword>
<dbReference type="GO" id="GO:0005886">
    <property type="term" value="C:plasma membrane"/>
    <property type="evidence" value="ECO:0007669"/>
    <property type="project" value="InterPro"/>
</dbReference>
<evidence type="ECO:0000313" key="5">
    <source>
        <dbReference type="Proteomes" id="UP000008630"/>
    </source>
</evidence>
<evidence type="ECO:0000256" key="1">
    <source>
        <dbReference type="ARBA" id="ARBA00022729"/>
    </source>
</evidence>
<dbReference type="InterPro" id="IPR003760">
    <property type="entry name" value="PnrA-like"/>
</dbReference>
<feature type="signal peptide" evidence="2">
    <location>
        <begin position="1"/>
        <end position="26"/>
    </location>
</feature>
<evidence type="ECO:0000259" key="3">
    <source>
        <dbReference type="Pfam" id="PF02608"/>
    </source>
</evidence>
<reference key="1">
    <citation type="submission" date="2010-11" db="EMBL/GenBank/DDBJ databases">
        <title>The complete genome of Bacteroides helcogenes P 36-108.</title>
        <authorList>
            <consortium name="US DOE Joint Genome Institute (JGI-PGF)"/>
            <person name="Lucas S."/>
            <person name="Copeland A."/>
            <person name="Lapidus A."/>
            <person name="Bruce D."/>
            <person name="Goodwin L."/>
            <person name="Pitluck S."/>
            <person name="Kyrpides N."/>
            <person name="Mavromatis K."/>
            <person name="Ivanova N."/>
            <person name="Zeytun A."/>
            <person name="Brettin T."/>
            <person name="Detter J.C."/>
            <person name="Tapia R."/>
            <person name="Han C."/>
            <person name="Land M."/>
            <person name="Hauser L."/>
            <person name="Markowitz V."/>
            <person name="Cheng J.-F."/>
            <person name="Hugenholtz P."/>
            <person name="Woyke T."/>
            <person name="Wu D."/>
            <person name="Gronow S."/>
            <person name="Wellnitz S."/>
            <person name="Brambilla E."/>
            <person name="Klenk H.-P."/>
            <person name="Eisen J.A."/>
        </authorList>
    </citation>
    <scope>NUCLEOTIDE SEQUENCE</scope>
    <source>
        <strain>P 36-108</strain>
    </source>
</reference>
<dbReference type="Pfam" id="PF02608">
    <property type="entry name" value="Bmp"/>
    <property type="match status" value="1"/>
</dbReference>
<organism evidence="4 5">
    <name type="scientific">Bacteroides helcogenes (strain ATCC 35417 / DSM 20613 / JCM 6297 / CCUG 15421 / P 36-108)</name>
    <dbReference type="NCBI Taxonomy" id="693979"/>
    <lineage>
        <taxon>Bacteria</taxon>
        <taxon>Pseudomonadati</taxon>
        <taxon>Bacteroidota</taxon>
        <taxon>Bacteroidia</taxon>
        <taxon>Bacteroidales</taxon>
        <taxon>Bacteroidaceae</taxon>
        <taxon>Bacteroides</taxon>
    </lineage>
</organism>
<evidence type="ECO:0000313" key="4">
    <source>
        <dbReference type="EMBL" id="ADV43019.1"/>
    </source>
</evidence>
<keyword evidence="1 2" id="KW-0732">Signal</keyword>
<name>E6SR75_BACT6</name>
<keyword evidence="5" id="KW-1185">Reference proteome</keyword>
<dbReference type="RefSeq" id="WP_013546632.1">
    <property type="nucleotide sequence ID" value="NC_014933.1"/>
</dbReference>
<accession>E6SR75</accession>
<proteinExistence type="predicted"/>